<dbReference type="InterPro" id="IPR023165">
    <property type="entry name" value="rRNA_Ade_diMease-like_C"/>
</dbReference>
<proteinExistence type="predicted"/>
<organism evidence="1 2">
    <name type="scientific">Lactococcus petauri</name>
    <dbReference type="NCBI Taxonomy" id="1940789"/>
    <lineage>
        <taxon>Bacteria</taxon>
        <taxon>Bacillati</taxon>
        <taxon>Bacillota</taxon>
        <taxon>Bacilli</taxon>
        <taxon>Lactobacillales</taxon>
        <taxon>Streptococcaceae</taxon>
        <taxon>Lactococcus</taxon>
    </lineage>
</organism>
<dbReference type="EMBL" id="JARPXR010000037">
    <property type="protein sequence ID" value="MDT2584637.1"/>
    <property type="molecule type" value="Genomic_DNA"/>
</dbReference>
<dbReference type="Proteomes" id="UP001262817">
    <property type="component" value="Unassembled WGS sequence"/>
</dbReference>
<sequence>EYRQLFTKNQFHQAMKHAKVNNLSTITYEQVLSIFNSYLLFNGRK</sequence>
<feature type="non-terminal residue" evidence="1">
    <location>
        <position position="1"/>
    </location>
</feature>
<comment type="caution">
    <text evidence="1">The sequence shown here is derived from an EMBL/GenBank/DDBJ whole genome shotgun (WGS) entry which is preliminary data.</text>
</comment>
<name>A0AAJ2IWC1_9LACT</name>
<gene>
    <name evidence="1" type="ORF">P7D17_11195</name>
</gene>
<dbReference type="AlphaFoldDB" id="A0AAJ2IWC1"/>
<protein>
    <submittedName>
        <fullName evidence="1">23S rRNA (Adenine(2058)-N(6))-methyltransferase Erm(T)</fullName>
    </submittedName>
</protein>
<dbReference type="Gene3D" id="1.10.8.100">
    <property type="entry name" value="Ribosomal RNA adenine dimethylase-like, domain 2"/>
    <property type="match status" value="1"/>
</dbReference>
<evidence type="ECO:0000313" key="2">
    <source>
        <dbReference type="Proteomes" id="UP001262817"/>
    </source>
</evidence>
<evidence type="ECO:0000313" key="1">
    <source>
        <dbReference type="EMBL" id="MDT2584637.1"/>
    </source>
</evidence>
<reference evidence="1" key="1">
    <citation type="submission" date="2023-03" db="EMBL/GenBank/DDBJ databases">
        <authorList>
            <person name="Shen W."/>
            <person name="Cai J."/>
        </authorList>
    </citation>
    <scope>NUCLEOTIDE SEQUENCE</scope>
    <source>
        <strain evidence="1">P86-2</strain>
    </source>
</reference>
<accession>A0AAJ2IWC1</accession>